<proteinExistence type="inferred from homology"/>
<dbReference type="InterPro" id="IPR016688">
    <property type="entry name" value="MscS-like_plants/fungi"/>
</dbReference>
<evidence type="ECO:0000256" key="1">
    <source>
        <dbReference type="ARBA" id="ARBA00004141"/>
    </source>
</evidence>
<sequence length="1086" mass="116071">MASSSDGTTGLFPRTLEEQPVSNQIESFDGTSSNPCGAWNRRQAKAATVRLVNLRYGISWGQEALHLGGSASLRRSGKESQPRSLTAAPGLASLEEEEDNRPEGRQLLRSSKEEGASRQEGAAPTSSAAGPGSGLGGSSRPAGRRHSVLAVLAQLGESGGGLQQTPRTNSNNSSSSNNNKSHGLAAGASAWSPGCLPAGVRALGALAAAVLSVVLEAGRRHGMLDSSFSGFLKVRTAAADGAAGASSGWQEYLVLWLLPLVLVWLAGWQLGVLVTRNWHKLPLPVVVDGSTFAVLSAVRSGLSGFCGPAACAALLAVETAGLLGPQLPANPASAAAGDQQLDSSVGRPGTNSHPWSPTLRDAAMLLLLARLLRACQVAAELWYSSRILLAQEAELWQNARERWVLTGLLKSLDSLLDKRDSLLEAEPVGLASRLSRPELDEKAPMAFERACAELITSGSPDGELWQVLEAVAIDQEDEDQEEQDQGEDSDTSSDDVSPPNPHLSRTEAGSDAVWLYTNKPASCSLEGVAAGARELFKRLADARGPSSGGRGRLSYGVLREFLPQSGEAEAFRFWLMLQTLDGAAAAAAPMRMQRSMSEPADEQPSGGGGKKSREKLKRGLTRGLKRSSSSGGLETTVGKDAFVELVMSTYAESRRLVSTVGEHSAIFALFGSVLKVLRGGVVGMACLLRFAPPVWLQTLSWTLSSVVLAISFAWGPVLLEVLQSLVLLLHIRPFDTGDKVVFRGDPMHVVQIRMLNTVFHNAFNEEVYIRNAVIYAEAGGLINLRRSGPASVAVELLLPANSVTWGRIKDLTSFARIHTTTRPQAWHEGVTCGILPSLQGQAGVIVAMEVLPSVVAVRWRVSARHQLSKLHAAQAQGSGKMGCGSQFKIDVSRVEAIGGGVASLQRCAAWRSEGGVSAVMAGFFDILSIRNPSVKELLRLRVGGRRARLKQGLNLVRGRQLIHSLGEHFRFKEVYTNEPRDSFSSYNADRVVRVEKSVLKHVLFGPCREELPANVCRSEGMSEAVLPSFEDTLSTAPQNFLPVTISLREGSLLDRQNTPKLINEQKTCVYPLPIVIPAGFGRAADE</sequence>
<accession>A0A813DYC6</accession>
<evidence type="ECO:0000256" key="2">
    <source>
        <dbReference type="ARBA" id="ARBA00008017"/>
    </source>
</evidence>
<dbReference type="GO" id="GO:0005886">
    <property type="term" value="C:plasma membrane"/>
    <property type="evidence" value="ECO:0007669"/>
    <property type="project" value="TreeGrafter"/>
</dbReference>
<feature type="region of interest" description="Disordered" evidence="3">
    <location>
        <begin position="331"/>
        <end position="353"/>
    </location>
</feature>
<keyword evidence="5" id="KW-1185">Reference proteome</keyword>
<dbReference type="PANTHER" id="PTHR31618">
    <property type="entry name" value="MECHANOSENSITIVE ION CHANNEL PROTEIN 5"/>
    <property type="match status" value="1"/>
</dbReference>
<feature type="compositionally biased region" description="Low complexity" evidence="3">
    <location>
        <begin position="169"/>
        <end position="181"/>
    </location>
</feature>
<organism evidence="4 5">
    <name type="scientific">Polarella glacialis</name>
    <name type="common">Dinoflagellate</name>
    <dbReference type="NCBI Taxonomy" id="89957"/>
    <lineage>
        <taxon>Eukaryota</taxon>
        <taxon>Sar</taxon>
        <taxon>Alveolata</taxon>
        <taxon>Dinophyceae</taxon>
        <taxon>Suessiales</taxon>
        <taxon>Suessiaceae</taxon>
        <taxon>Polarella</taxon>
    </lineage>
</organism>
<dbReference type="EMBL" id="CAJNNV010006494">
    <property type="protein sequence ID" value="CAE8593691.1"/>
    <property type="molecule type" value="Genomic_DNA"/>
</dbReference>
<evidence type="ECO:0000313" key="5">
    <source>
        <dbReference type="Proteomes" id="UP000654075"/>
    </source>
</evidence>
<evidence type="ECO:0000313" key="4">
    <source>
        <dbReference type="EMBL" id="CAE8593691.1"/>
    </source>
</evidence>
<feature type="compositionally biased region" description="Basic and acidic residues" evidence="3">
    <location>
        <begin position="101"/>
        <end position="117"/>
    </location>
</feature>
<feature type="compositionally biased region" description="Polar residues" evidence="3">
    <location>
        <begin position="20"/>
        <end position="35"/>
    </location>
</feature>
<dbReference type="GO" id="GO:0008381">
    <property type="term" value="F:mechanosensitive monoatomic ion channel activity"/>
    <property type="evidence" value="ECO:0007669"/>
    <property type="project" value="TreeGrafter"/>
</dbReference>
<dbReference type="GO" id="GO:0006820">
    <property type="term" value="P:monoatomic anion transport"/>
    <property type="evidence" value="ECO:0007669"/>
    <property type="project" value="TreeGrafter"/>
</dbReference>
<feature type="region of interest" description="Disordered" evidence="3">
    <location>
        <begin position="73"/>
        <end position="143"/>
    </location>
</feature>
<feature type="region of interest" description="Disordered" evidence="3">
    <location>
        <begin position="157"/>
        <end position="182"/>
    </location>
</feature>
<evidence type="ECO:0008006" key="6">
    <source>
        <dbReference type="Google" id="ProtNLM"/>
    </source>
</evidence>
<protein>
    <recommendedName>
        <fullName evidence="6">Mechanosensitive ion channel protein</fullName>
    </recommendedName>
</protein>
<feature type="region of interest" description="Disordered" evidence="3">
    <location>
        <begin position="588"/>
        <end position="633"/>
    </location>
</feature>
<gene>
    <name evidence="4" type="ORF">PGLA1383_LOCUS12280</name>
</gene>
<feature type="compositionally biased region" description="Basic residues" evidence="3">
    <location>
        <begin position="610"/>
        <end position="625"/>
    </location>
</feature>
<feature type="compositionally biased region" description="Acidic residues" evidence="3">
    <location>
        <begin position="476"/>
        <end position="493"/>
    </location>
</feature>
<dbReference type="PANTHER" id="PTHR31618:SF1">
    <property type="entry name" value="EF-HAND DOMAIN-CONTAINING PROTEIN"/>
    <property type="match status" value="1"/>
</dbReference>
<feature type="region of interest" description="Disordered" evidence="3">
    <location>
        <begin position="1"/>
        <end position="37"/>
    </location>
</feature>
<dbReference type="AlphaFoldDB" id="A0A813DYC6"/>
<comment type="caution">
    <text evidence="4">The sequence shown here is derived from an EMBL/GenBank/DDBJ whole genome shotgun (WGS) entry which is preliminary data.</text>
</comment>
<feature type="region of interest" description="Disordered" evidence="3">
    <location>
        <begin position="476"/>
        <end position="508"/>
    </location>
</feature>
<reference evidence="4" key="1">
    <citation type="submission" date="2021-02" db="EMBL/GenBank/DDBJ databases">
        <authorList>
            <person name="Dougan E. K."/>
            <person name="Rhodes N."/>
            <person name="Thang M."/>
            <person name="Chan C."/>
        </authorList>
    </citation>
    <scope>NUCLEOTIDE SEQUENCE</scope>
</reference>
<comment type="subcellular location">
    <subcellularLocation>
        <location evidence="1">Membrane</location>
        <topology evidence="1">Multi-pass membrane protein</topology>
    </subcellularLocation>
</comment>
<dbReference type="Proteomes" id="UP000654075">
    <property type="component" value="Unassembled WGS sequence"/>
</dbReference>
<comment type="similarity">
    <text evidence="2">Belongs to the MscS (TC 1.A.23) family.</text>
</comment>
<feature type="compositionally biased region" description="Low complexity" evidence="3">
    <location>
        <begin position="121"/>
        <end position="130"/>
    </location>
</feature>
<evidence type="ECO:0000256" key="3">
    <source>
        <dbReference type="SAM" id="MobiDB-lite"/>
    </source>
</evidence>
<name>A0A813DYC6_POLGL</name>